<evidence type="ECO:0000313" key="3">
    <source>
        <dbReference type="EMBL" id="RUO29081.1"/>
    </source>
</evidence>
<dbReference type="Gene3D" id="3.10.310.70">
    <property type="match status" value="1"/>
</dbReference>
<dbReference type="SUPFAM" id="SSF51556">
    <property type="entry name" value="Metallo-dependent hydrolases"/>
    <property type="match status" value="1"/>
</dbReference>
<evidence type="ECO:0000313" key="4">
    <source>
        <dbReference type="Proteomes" id="UP000288405"/>
    </source>
</evidence>
<protein>
    <submittedName>
        <fullName evidence="3">Amidohydrolase</fullName>
    </submittedName>
</protein>
<dbReference type="InterPro" id="IPR033932">
    <property type="entry name" value="YtcJ-like"/>
</dbReference>
<organism evidence="3 4">
    <name type="scientific">Aliidiomarina sanyensis</name>
    <dbReference type="NCBI Taxonomy" id="1249555"/>
    <lineage>
        <taxon>Bacteria</taxon>
        <taxon>Pseudomonadati</taxon>
        <taxon>Pseudomonadota</taxon>
        <taxon>Gammaproteobacteria</taxon>
        <taxon>Alteromonadales</taxon>
        <taxon>Idiomarinaceae</taxon>
        <taxon>Aliidiomarina</taxon>
    </lineage>
</organism>
<keyword evidence="1" id="KW-0732">Signal</keyword>
<dbReference type="InterPro" id="IPR013108">
    <property type="entry name" value="Amidohydro_3"/>
</dbReference>
<dbReference type="InterPro" id="IPR032466">
    <property type="entry name" value="Metal_Hydrolase"/>
</dbReference>
<dbReference type="GO" id="GO:0016810">
    <property type="term" value="F:hydrolase activity, acting on carbon-nitrogen (but not peptide) bonds"/>
    <property type="evidence" value="ECO:0007669"/>
    <property type="project" value="InterPro"/>
</dbReference>
<name>A0A432WBC1_9GAMM</name>
<comment type="caution">
    <text evidence="3">The sequence shown here is derived from an EMBL/GenBank/DDBJ whole genome shotgun (WGS) entry which is preliminary data.</text>
</comment>
<dbReference type="PANTHER" id="PTHR22642">
    <property type="entry name" value="IMIDAZOLONEPROPIONASE"/>
    <property type="match status" value="1"/>
</dbReference>
<feature type="signal peptide" evidence="1">
    <location>
        <begin position="1"/>
        <end position="23"/>
    </location>
</feature>
<feature type="chain" id="PRO_5019308566" evidence="1">
    <location>
        <begin position="24"/>
        <end position="581"/>
    </location>
</feature>
<evidence type="ECO:0000259" key="2">
    <source>
        <dbReference type="Pfam" id="PF07969"/>
    </source>
</evidence>
<dbReference type="PANTHER" id="PTHR22642:SF2">
    <property type="entry name" value="PROTEIN LONG AFTER FAR-RED 3"/>
    <property type="match status" value="1"/>
</dbReference>
<proteinExistence type="predicted"/>
<accession>A0A432WBC1</accession>
<dbReference type="AlphaFoldDB" id="A0A432WBC1"/>
<evidence type="ECO:0000256" key="1">
    <source>
        <dbReference type="SAM" id="SignalP"/>
    </source>
</evidence>
<dbReference type="EMBL" id="PIPM01000014">
    <property type="protein sequence ID" value="RUO29081.1"/>
    <property type="molecule type" value="Genomic_DNA"/>
</dbReference>
<dbReference type="OrthoDB" id="9031471at2"/>
<keyword evidence="4" id="KW-1185">Reference proteome</keyword>
<dbReference type="CDD" id="cd01300">
    <property type="entry name" value="YtcJ_like"/>
    <property type="match status" value="1"/>
</dbReference>
<gene>
    <name evidence="3" type="ORF">CWE11_10430</name>
</gene>
<keyword evidence="3" id="KW-0378">Hydrolase</keyword>
<dbReference type="SUPFAM" id="SSF51338">
    <property type="entry name" value="Composite domain of metallo-dependent hydrolases"/>
    <property type="match status" value="1"/>
</dbReference>
<dbReference type="Gene3D" id="3.20.20.140">
    <property type="entry name" value="Metal-dependent hydrolases"/>
    <property type="match status" value="1"/>
</dbReference>
<dbReference type="Proteomes" id="UP000288405">
    <property type="component" value="Unassembled WGS sequence"/>
</dbReference>
<dbReference type="Pfam" id="PF07969">
    <property type="entry name" value="Amidohydro_3"/>
    <property type="match status" value="1"/>
</dbReference>
<sequence length="581" mass="64878">MQTHFAKLIPLFFLLFSAMPVVSALEDADARTQEKEKSYSRHKVFHNLNGYTFAGGIGDYAELNQFSVIVVHKGKIVAVGDEELVTKYEGARQYDLRGQTVIPGIVDAHGHIQSLGENLVQIDLRGMNSRTAAVAKVANYAHDHQDLPWLIGRGWNQELWPDRRFPSKKDLDEVVSDRPVWLVRIDAHAGWANSKALELAEITKDTLDPPGGQIIRDSEGNPTGVLIDTAMNMVQNVMPPISDEQLRHAVNLAFEHLLELGITQVHDAGVDTRGLDLFKELSEDKRLPLRVNAMISARDPALMDLLAEGPFRDAYDRLQINSVKLYGDGALGSRGAALIEPYSDDEDNTGLLVTPEEDLMPLFGAIHQAGFQINYHAIGDRSNKLALDTFAEIFALEAEQEEAWQTDPRHRVEHAQVVRVGDIPRFLELGIIPSMQPTHATSDMNMAEDRVGSERIAGAYAWRSFLDQGSLIAAGSDFPVELANPFYGIHAAVTRQDRDNQPVEGWYPEQRMTIEEAIRSFTIDAAYAGHLESRTGSLEAGKWADFLVLSADPFQAKPENLWRIRVEQTWVAGERHFQRSH</sequence>
<dbReference type="RefSeq" id="WP_126777564.1">
    <property type="nucleotide sequence ID" value="NZ_PIPM01000014.1"/>
</dbReference>
<feature type="domain" description="Amidohydrolase 3" evidence="2">
    <location>
        <begin position="94"/>
        <end position="574"/>
    </location>
</feature>
<dbReference type="Gene3D" id="2.30.40.10">
    <property type="entry name" value="Urease, subunit C, domain 1"/>
    <property type="match status" value="1"/>
</dbReference>
<reference evidence="3 4" key="1">
    <citation type="journal article" date="2011" name="Front. Microbiol.">
        <title>Genomic signatures of strain selection and enhancement in Bacillus atrophaeus var. globigii, a historical biowarfare simulant.</title>
        <authorList>
            <person name="Gibbons H.S."/>
            <person name="Broomall S.M."/>
            <person name="McNew L.A."/>
            <person name="Daligault H."/>
            <person name="Chapman C."/>
            <person name="Bruce D."/>
            <person name="Karavis M."/>
            <person name="Krepps M."/>
            <person name="McGregor P.A."/>
            <person name="Hong C."/>
            <person name="Park K.H."/>
            <person name="Akmal A."/>
            <person name="Feldman A."/>
            <person name="Lin J.S."/>
            <person name="Chang W.E."/>
            <person name="Higgs B.W."/>
            <person name="Demirev P."/>
            <person name="Lindquist J."/>
            <person name="Liem A."/>
            <person name="Fochler E."/>
            <person name="Read T.D."/>
            <person name="Tapia R."/>
            <person name="Johnson S."/>
            <person name="Bishop-Lilly K.A."/>
            <person name="Detter C."/>
            <person name="Han C."/>
            <person name="Sozhamannan S."/>
            <person name="Rosenzweig C.N."/>
            <person name="Skowronski E.W."/>
        </authorList>
    </citation>
    <scope>NUCLEOTIDE SEQUENCE [LARGE SCALE GENOMIC DNA]</scope>
    <source>
        <strain evidence="3 4">GYP-17</strain>
    </source>
</reference>
<dbReference type="InterPro" id="IPR011059">
    <property type="entry name" value="Metal-dep_hydrolase_composite"/>
</dbReference>